<proteinExistence type="predicted"/>
<dbReference type="Proteomes" id="UP000070659">
    <property type="component" value="Unassembled WGS sequence"/>
</dbReference>
<comment type="caution">
    <text evidence="3">The sequence shown here is derived from an EMBL/GenBank/DDBJ whole genome shotgun (WGS) entry which is preliminary data.</text>
</comment>
<reference evidence="3 5" key="2">
    <citation type="submission" date="2015-02" db="EMBL/GenBank/DDBJ databases">
        <title>Physiological reanalysis, assessment of diazotrophy, and genome sequences of multiple isolates of Streptomyces thermoautotrophicus.</title>
        <authorList>
            <person name="MacKellar D.C."/>
            <person name="Lieber L."/>
            <person name="Norman J."/>
            <person name="Bolger A."/>
            <person name="Tobin C."/>
            <person name="Murray J.W."/>
            <person name="Prell J."/>
        </authorList>
    </citation>
    <scope>NUCLEOTIDE SEQUENCE [LARGE SCALE GENOMIC DNA]</scope>
    <source>
        <strain evidence="3 5">UBT1</strain>
    </source>
</reference>
<sequence>MMTANRKHDQCCDQMADAIADPDLFISYHPKTRRWGIDYRDGVSISRIEYCPWCGAKLPKGLWDEWYARVEQLGLDPFEDRDRIPEELKTDRWWKEAEL</sequence>
<dbReference type="Proteomes" id="UP000070598">
    <property type="component" value="Unassembled WGS sequence"/>
</dbReference>
<dbReference type="AlphaFoldDB" id="A0A132NHL4"/>
<evidence type="ECO:0000259" key="1">
    <source>
        <dbReference type="Pfam" id="PF22400"/>
    </source>
</evidence>
<gene>
    <name evidence="2" type="ORF">TH66_22725</name>
    <name evidence="3" type="ORF">TR74_11040</name>
</gene>
<name>A0A132NHL4_9ACTN</name>
<protein>
    <recommendedName>
        <fullName evidence="1">DUF6980 domain-containing protein</fullName>
    </recommendedName>
</protein>
<organism evidence="3 4">
    <name type="scientific">Carbonactinospora thermoautotrophica</name>
    <dbReference type="NCBI Taxonomy" id="1469144"/>
    <lineage>
        <taxon>Bacteria</taxon>
        <taxon>Bacillati</taxon>
        <taxon>Actinomycetota</taxon>
        <taxon>Actinomycetes</taxon>
        <taxon>Kitasatosporales</taxon>
        <taxon>Carbonactinosporaceae</taxon>
        <taxon>Carbonactinospora</taxon>
    </lineage>
</organism>
<evidence type="ECO:0000313" key="2">
    <source>
        <dbReference type="EMBL" id="KWW98094.1"/>
    </source>
</evidence>
<dbReference type="EMBL" id="JYIJ01000019">
    <property type="protein sequence ID" value="KWW98094.1"/>
    <property type="molecule type" value="Genomic_DNA"/>
</dbReference>
<dbReference type="InterPro" id="IPR053918">
    <property type="entry name" value="DUF6980"/>
</dbReference>
<evidence type="ECO:0000313" key="4">
    <source>
        <dbReference type="Proteomes" id="UP000070598"/>
    </source>
</evidence>
<reference evidence="4" key="1">
    <citation type="submission" date="2015-02" db="EMBL/GenBank/DDBJ databases">
        <title>Physiological reanalysis, assessment of diazotrophy, and genome sequences of multiple isolates of Streptomyces thermoautotrophicus.</title>
        <authorList>
            <person name="MacKellar D.C."/>
            <person name="Lieber L."/>
            <person name="Norman J."/>
            <person name="Bolger A."/>
            <person name="Tobin C."/>
            <person name="Murray J.W."/>
            <person name="Friesen M."/>
            <person name="Prell J."/>
        </authorList>
    </citation>
    <scope>NUCLEOTIDE SEQUENCE [LARGE SCALE GENOMIC DNA]</scope>
    <source>
        <strain evidence="4">UBT1</strain>
    </source>
</reference>
<accession>A0A132NHL4</accession>
<dbReference type="RefSeq" id="WP_420866403.1">
    <property type="nucleotide sequence ID" value="NZ_LAXD01000001.1"/>
</dbReference>
<dbReference type="Pfam" id="PF22400">
    <property type="entry name" value="DUF6980"/>
    <property type="match status" value="1"/>
</dbReference>
<dbReference type="EMBL" id="JYIK01000867">
    <property type="protein sequence ID" value="KWX09202.1"/>
    <property type="molecule type" value="Genomic_DNA"/>
</dbReference>
<dbReference type="PATRIC" id="fig|1469144.8.peg.1212"/>
<evidence type="ECO:0000313" key="5">
    <source>
        <dbReference type="Proteomes" id="UP000070659"/>
    </source>
</evidence>
<feature type="domain" description="DUF6980" evidence="1">
    <location>
        <begin position="6"/>
        <end position="95"/>
    </location>
</feature>
<evidence type="ECO:0000313" key="3">
    <source>
        <dbReference type="EMBL" id="KWX09202.1"/>
    </source>
</evidence>